<sequence>MFIRITTTLEGEFLVVNTHHIITVRRGSDFCMITLINGEKIYTNESFESLMNRLSSK</sequence>
<name>A0A2T5XX88_9FLAO</name>
<proteinExistence type="predicted"/>
<evidence type="ECO:0000313" key="1">
    <source>
        <dbReference type="EMBL" id="PTX08066.1"/>
    </source>
</evidence>
<dbReference type="GeneID" id="84580083"/>
<accession>A0A2T5XX88</accession>
<comment type="caution">
    <text evidence="1">The sequence shown here is derived from an EMBL/GenBank/DDBJ whole genome shotgun (WGS) entry which is preliminary data.</text>
</comment>
<organism evidence="1 2">
    <name type="scientific">Capnocytophaga leadbetteri</name>
    <dbReference type="NCBI Taxonomy" id="327575"/>
    <lineage>
        <taxon>Bacteria</taxon>
        <taxon>Pseudomonadati</taxon>
        <taxon>Bacteroidota</taxon>
        <taxon>Flavobacteriia</taxon>
        <taxon>Flavobacteriales</taxon>
        <taxon>Flavobacteriaceae</taxon>
        <taxon>Capnocytophaga</taxon>
    </lineage>
</organism>
<dbReference type="AlphaFoldDB" id="A0A2T5XX88"/>
<evidence type="ECO:0000313" key="2">
    <source>
        <dbReference type="Proteomes" id="UP000243985"/>
    </source>
</evidence>
<protein>
    <submittedName>
        <fullName evidence="1">Protein FlbD</fullName>
    </submittedName>
</protein>
<dbReference type="InterPro" id="IPR009384">
    <property type="entry name" value="SwrD-like"/>
</dbReference>
<dbReference type="EMBL" id="QBKG01000002">
    <property type="protein sequence ID" value="PTX08066.1"/>
    <property type="molecule type" value="Genomic_DNA"/>
</dbReference>
<reference evidence="1 2" key="1">
    <citation type="submission" date="2018-04" db="EMBL/GenBank/DDBJ databases">
        <title>Genomic Encyclopedia of Archaeal and Bacterial Type Strains, Phase II (KMG-II): from individual species to whole genera.</title>
        <authorList>
            <person name="Goeker M."/>
        </authorList>
    </citation>
    <scope>NUCLEOTIDE SEQUENCE [LARGE SCALE GENOMIC DNA]</scope>
    <source>
        <strain evidence="1 2">DSM 22902</strain>
    </source>
</reference>
<dbReference type="Proteomes" id="UP000243985">
    <property type="component" value="Unassembled WGS sequence"/>
</dbReference>
<gene>
    <name evidence="1" type="ORF">C8P65_102108</name>
</gene>
<dbReference type="RefSeq" id="WP_107781327.1">
    <property type="nucleotide sequence ID" value="NZ_CAUUXC010000016.1"/>
</dbReference>
<dbReference type="Pfam" id="PF06289">
    <property type="entry name" value="FlbD"/>
    <property type="match status" value="1"/>
</dbReference>